<sequence length="48" mass="5245">MNRSGGGRLSLVKTTTRGSVISIVQADSPHAQKYHYHHCASPADHCRL</sequence>
<gene>
    <name evidence="1" type="ORF">BN1723_017535</name>
</gene>
<accession>A0A0G4L6U7</accession>
<dbReference type="EMBL" id="CVQI01007925">
    <property type="protein sequence ID" value="CRK17430.1"/>
    <property type="molecule type" value="Genomic_DNA"/>
</dbReference>
<proteinExistence type="predicted"/>
<reference evidence="2" key="1">
    <citation type="submission" date="2015-05" db="EMBL/GenBank/DDBJ databases">
        <authorList>
            <person name="Fogelqvist Johan"/>
        </authorList>
    </citation>
    <scope>NUCLEOTIDE SEQUENCE [LARGE SCALE GENOMIC DNA]</scope>
</reference>
<evidence type="ECO:0000313" key="1">
    <source>
        <dbReference type="EMBL" id="CRK17430.1"/>
    </source>
</evidence>
<protein>
    <submittedName>
        <fullName evidence="1">Uncharacterized protein</fullName>
    </submittedName>
</protein>
<organism evidence="1 2">
    <name type="scientific">Verticillium longisporum</name>
    <name type="common">Verticillium dahliae var. longisporum</name>
    <dbReference type="NCBI Taxonomy" id="100787"/>
    <lineage>
        <taxon>Eukaryota</taxon>
        <taxon>Fungi</taxon>
        <taxon>Dikarya</taxon>
        <taxon>Ascomycota</taxon>
        <taxon>Pezizomycotina</taxon>
        <taxon>Sordariomycetes</taxon>
        <taxon>Hypocreomycetidae</taxon>
        <taxon>Glomerellales</taxon>
        <taxon>Plectosphaerellaceae</taxon>
        <taxon>Verticillium</taxon>
    </lineage>
</organism>
<name>A0A0G4L6U7_VERLO</name>
<dbReference type="AlphaFoldDB" id="A0A0G4L6U7"/>
<evidence type="ECO:0000313" key="2">
    <source>
        <dbReference type="Proteomes" id="UP000045706"/>
    </source>
</evidence>
<dbReference type="Proteomes" id="UP000045706">
    <property type="component" value="Unassembled WGS sequence"/>
</dbReference>